<dbReference type="RefSeq" id="WP_215235851.1">
    <property type="nucleotide sequence ID" value="NZ_CAJRAU010000007.1"/>
</dbReference>
<dbReference type="SUPFAM" id="SSF160574">
    <property type="entry name" value="BT0923-like"/>
    <property type="match status" value="1"/>
</dbReference>
<dbReference type="PROSITE" id="PS51257">
    <property type="entry name" value="PROKAR_LIPOPROTEIN"/>
    <property type="match status" value="1"/>
</dbReference>
<gene>
    <name evidence="2" type="ORF">DYBT9623_04592</name>
</gene>
<name>A0ABM8UWE2_9BACT</name>
<feature type="domain" description="Putative beta-lactamase-inhibitor-like PepSY-like" evidence="1">
    <location>
        <begin position="59"/>
        <end position="140"/>
    </location>
</feature>
<dbReference type="Pfam" id="PF11396">
    <property type="entry name" value="PepSY_like"/>
    <property type="match status" value="1"/>
</dbReference>
<dbReference type="EMBL" id="CAJRAU010000007">
    <property type="protein sequence ID" value="CAG5073068.1"/>
    <property type="molecule type" value="Genomic_DNA"/>
</dbReference>
<comment type="caution">
    <text evidence="2">The sequence shown here is derived from an EMBL/GenBank/DDBJ whole genome shotgun (WGS) entry which is preliminary data.</text>
</comment>
<reference evidence="2 3" key="1">
    <citation type="submission" date="2021-04" db="EMBL/GenBank/DDBJ databases">
        <authorList>
            <person name="Rodrigo-Torres L."/>
            <person name="Arahal R. D."/>
            <person name="Lucena T."/>
        </authorList>
    </citation>
    <scope>NUCLEOTIDE SEQUENCE [LARGE SCALE GENOMIC DNA]</scope>
    <source>
        <strain evidence="2 3">CECT 9623</strain>
    </source>
</reference>
<proteinExistence type="predicted"/>
<evidence type="ECO:0000259" key="1">
    <source>
        <dbReference type="Pfam" id="PF11396"/>
    </source>
</evidence>
<organism evidence="2 3">
    <name type="scientific">Dyadobacter linearis</name>
    <dbReference type="NCBI Taxonomy" id="2823330"/>
    <lineage>
        <taxon>Bacteria</taxon>
        <taxon>Pseudomonadati</taxon>
        <taxon>Bacteroidota</taxon>
        <taxon>Cytophagia</taxon>
        <taxon>Cytophagales</taxon>
        <taxon>Spirosomataceae</taxon>
        <taxon>Dyadobacter</taxon>
    </lineage>
</organism>
<keyword evidence="3" id="KW-1185">Reference proteome</keyword>
<dbReference type="Gene3D" id="3.40.1420.30">
    <property type="match status" value="1"/>
</dbReference>
<sequence>MKALPIYFVMILLAVTGCDNEKVVNETNLPAQATEFIEAHFPDAGIARVVRDRDDLLTSYDVILDNQVELEFDRQGECYSVDAPGNERIPDSVVPLKVLEYVQDNYPDEVITEWEKSKTTQEVKLSNRKELVFNLSGTFLRIDD</sequence>
<dbReference type="InterPro" id="IPR021533">
    <property type="entry name" value="PepSY-like"/>
</dbReference>
<evidence type="ECO:0000313" key="2">
    <source>
        <dbReference type="EMBL" id="CAG5073068.1"/>
    </source>
</evidence>
<dbReference type="Proteomes" id="UP000679725">
    <property type="component" value="Unassembled WGS sequence"/>
</dbReference>
<accession>A0ABM8UWE2</accession>
<evidence type="ECO:0000313" key="3">
    <source>
        <dbReference type="Proteomes" id="UP000679725"/>
    </source>
</evidence>
<protein>
    <recommendedName>
        <fullName evidence="1">Putative beta-lactamase-inhibitor-like PepSY-like domain-containing protein</fullName>
    </recommendedName>
</protein>